<feature type="compositionally biased region" description="Low complexity" evidence="1">
    <location>
        <begin position="191"/>
        <end position="212"/>
    </location>
</feature>
<dbReference type="SUPFAM" id="SSF109604">
    <property type="entry name" value="HD-domain/PDEase-like"/>
    <property type="match status" value="1"/>
</dbReference>
<dbReference type="Proteomes" id="UP001611383">
    <property type="component" value="Chromosome"/>
</dbReference>
<reference evidence="3 4" key="1">
    <citation type="submission" date="2019-08" db="EMBL/GenBank/DDBJ databases">
        <title>Archangium and Cystobacter genomes.</title>
        <authorList>
            <person name="Chen I.-C.K."/>
            <person name="Wielgoss S."/>
        </authorList>
    </citation>
    <scope>NUCLEOTIDE SEQUENCE [LARGE SCALE GENOMIC DNA]</scope>
    <source>
        <strain evidence="3 4">Cbm 6</strain>
    </source>
</reference>
<dbReference type="InterPro" id="IPR006674">
    <property type="entry name" value="HD_domain"/>
</dbReference>
<dbReference type="EMBL" id="CP043494">
    <property type="protein sequence ID" value="WNG45299.1"/>
    <property type="molecule type" value="Genomic_DNA"/>
</dbReference>
<evidence type="ECO:0000259" key="2">
    <source>
        <dbReference type="Pfam" id="PF01966"/>
    </source>
</evidence>
<sequence>MGAFLSQKGNPMHKEVAGVRIPDSKLAREATELVRDVSSPLVYHHALRSYVFAELIGRARGLTYDSEVLYLGTVLHDLGLTERFEGALRFEVDGANAARDFLVQRGAPRQTVSRVWDAVALHTSVGIAEHKEPEVALTHLGISVNVVGKGAELVGHERLAGVVAAFPRLAFKRDFVQVLCGLIQRKPTPPSATSSPTSASVTSPASAPWTSAKRSKGPPSRSDGTPRDRCRAAGPWRLQRGASRRVHSSTSESLMTGGMPGLPAMSRVSILPRSSEMTPAGCSAMFETVGMGPGFVPRSTSS</sequence>
<dbReference type="InterPro" id="IPR003607">
    <property type="entry name" value="HD/PDEase_dom"/>
</dbReference>
<dbReference type="PANTHER" id="PTHR35569">
    <property type="entry name" value="CYANAMIDE HYDRATASE DDI2-RELATED"/>
    <property type="match status" value="1"/>
</dbReference>
<organism evidence="3 4">
    <name type="scientific">Archangium minus</name>
    <dbReference type="NCBI Taxonomy" id="83450"/>
    <lineage>
        <taxon>Bacteria</taxon>
        <taxon>Pseudomonadati</taxon>
        <taxon>Myxococcota</taxon>
        <taxon>Myxococcia</taxon>
        <taxon>Myxococcales</taxon>
        <taxon>Cystobacterineae</taxon>
        <taxon>Archangiaceae</taxon>
        <taxon>Archangium</taxon>
    </lineage>
</organism>
<keyword evidence="4" id="KW-1185">Reference proteome</keyword>
<evidence type="ECO:0000313" key="3">
    <source>
        <dbReference type="EMBL" id="WNG45299.1"/>
    </source>
</evidence>
<accession>A0ABY9WND9</accession>
<dbReference type="Gene3D" id="1.10.3210.10">
    <property type="entry name" value="Hypothetical protein af1432"/>
    <property type="match status" value="1"/>
</dbReference>
<evidence type="ECO:0000313" key="4">
    <source>
        <dbReference type="Proteomes" id="UP001611383"/>
    </source>
</evidence>
<evidence type="ECO:0000256" key="1">
    <source>
        <dbReference type="SAM" id="MobiDB-lite"/>
    </source>
</evidence>
<protein>
    <submittedName>
        <fullName evidence="3">HD domain-containing protein</fullName>
    </submittedName>
</protein>
<feature type="region of interest" description="Disordered" evidence="1">
    <location>
        <begin position="186"/>
        <end position="261"/>
    </location>
</feature>
<dbReference type="PANTHER" id="PTHR35569:SF1">
    <property type="entry name" value="CYANAMIDE HYDRATASE DDI2-RELATED"/>
    <property type="match status" value="1"/>
</dbReference>
<proteinExistence type="predicted"/>
<name>A0ABY9WND9_9BACT</name>
<dbReference type="Pfam" id="PF01966">
    <property type="entry name" value="HD"/>
    <property type="match status" value="1"/>
</dbReference>
<gene>
    <name evidence="3" type="ORF">F0U60_15175</name>
</gene>
<dbReference type="CDD" id="cd00077">
    <property type="entry name" value="HDc"/>
    <property type="match status" value="1"/>
</dbReference>
<feature type="domain" description="HD" evidence="2">
    <location>
        <begin position="42"/>
        <end position="129"/>
    </location>
</feature>